<gene>
    <name evidence="2" type="ORF">LIER_20540</name>
</gene>
<sequence>MEKKESHAVTSKFSFKTKRTEGGLDLGEKKCLSLKEIQAKEYPFFDFDIPRMFEELLKAKLIELPEPKRHEEANRSMEKDCCKYHNKIMGHPIEKCFIFKEKRSASYSSKLESGKAWADYSSDSDHESCHVCTEIKEDSAMAEDQEAPKATLSNPQSFAVTFTDEDLPEEDVDHNRLLYVSGYICERKISRMLVDGGLAVNILPLQTLKLLGISGD</sequence>
<dbReference type="AlphaFoldDB" id="A0AAV3QLW7"/>
<evidence type="ECO:0000313" key="3">
    <source>
        <dbReference type="Proteomes" id="UP001454036"/>
    </source>
</evidence>
<dbReference type="PANTHER" id="PTHR33437:SF2">
    <property type="entry name" value="OS06G0361200 PROTEIN"/>
    <property type="match status" value="1"/>
</dbReference>
<evidence type="ECO:0008006" key="4">
    <source>
        <dbReference type="Google" id="ProtNLM"/>
    </source>
</evidence>
<proteinExistence type="predicted"/>
<dbReference type="Proteomes" id="UP001454036">
    <property type="component" value="Unassembled WGS sequence"/>
</dbReference>
<evidence type="ECO:0000313" key="2">
    <source>
        <dbReference type="EMBL" id="GAA0165040.1"/>
    </source>
</evidence>
<protein>
    <recommendedName>
        <fullName evidence="4">Retrotransposon gag protein</fullName>
    </recommendedName>
</protein>
<feature type="region of interest" description="Disordered" evidence="1">
    <location>
        <begin position="1"/>
        <end position="20"/>
    </location>
</feature>
<keyword evidence="3" id="KW-1185">Reference proteome</keyword>
<accession>A0AAV3QLW7</accession>
<organism evidence="2 3">
    <name type="scientific">Lithospermum erythrorhizon</name>
    <name type="common">Purple gromwell</name>
    <name type="synonym">Lithospermum officinale var. erythrorhizon</name>
    <dbReference type="NCBI Taxonomy" id="34254"/>
    <lineage>
        <taxon>Eukaryota</taxon>
        <taxon>Viridiplantae</taxon>
        <taxon>Streptophyta</taxon>
        <taxon>Embryophyta</taxon>
        <taxon>Tracheophyta</taxon>
        <taxon>Spermatophyta</taxon>
        <taxon>Magnoliopsida</taxon>
        <taxon>eudicotyledons</taxon>
        <taxon>Gunneridae</taxon>
        <taxon>Pentapetalae</taxon>
        <taxon>asterids</taxon>
        <taxon>lamiids</taxon>
        <taxon>Boraginales</taxon>
        <taxon>Boraginaceae</taxon>
        <taxon>Boraginoideae</taxon>
        <taxon>Lithospermeae</taxon>
        <taxon>Lithospermum</taxon>
    </lineage>
</organism>
<dbReference type="EMBL" id="BAABME010005233">
    <property type="protein sequence ID" value="GAA0165040.1"/>
    <property type="molecule type" value="Genomic_DNA"/>
</dbReference>
<reference evidence="2 3" key="1">
    <citation type="submission" date="2024-01" db="EMBL/GenBank/DDBJ databases">
        <title>The complete chloroplast genome sequence of Lithospermum erythrorhizon: insights into the phylogenetic relationship among Boraginaceae species and the maternal lineages of purple gromwells.</title>
        <authorList>
            <person name="Okada T."/>
            <person name="Watanabe K."/>
        </authorList>
    </citation>
    <scope>NUCLEOTIDE SEQUENCE [LARGE SCALE GENOMIC DNA]</scope>
</reference>
<evidence type="ECO:0000256" key="1">
    <source>
        <dbReference type="SAM" id="MobiDB-lite"/>
    </source>
</evidence>
<comment type="caution">
    <text evidence="2">The sequence shown here is derived from an EMBL/GenBank/DDBJ whole genome shotgun (WGS) entry which is preliminary data.</text>
</comment>
<dbReference type="PANTHER" id="PTHR33437">
    <property type="entry name" value="OS06G0361200 PROTEIN"/>
    <property type="match status" value="1"/>
</dbReference>
<name>A0AAV3QLW7_LITER</name>